<protein>
    <submittedName>
        <fullName evidence="1">Uncharacterized protein</fullName>
    </submittedName>
</protein>
<gene>
    <name evidence="1" type="ORF">TM448B00595_0018</name>
</gene>
<proteinExistence type="predicted"/>
<dbReference type="EMBL" id="MT144637">
    <property type="protein sequence ID" value="QJH96028.1"/>
    <property type="molecule type" value="Genomic_DNA"/>
</dbReference>
<reference evidence="1" key="1">
    <citation type="submission" date="2020-03" db="EMBL/GenBank/DDBJ databases">
        <title>The deep terrestrial virosphere.</title>
        <authorList>
            <person name="Holmfeldt K."/>
            <person name="Nilsson E."/>
            <person name="Simone D."/>
            <person name="Lopez-Fernandez M."/>
            <person name="Wu X."/>
            <person name="de Brujin I."/>
            <person name="Lundin D."/>
            <person name="Andersson A."/>
            <person name="Bertilsson S."/>
            <person name="Dopson M."/>
        </authorList>
    </citation>
    <scope>NUCLEOTIDE SEQUENCE</scope>
    <source>
        <strain evidence="1">TM448B00595</strain>
    </source>
</reference>
<evidence type="ECO:0000313" key="1">
    <source>
        <dbReference type="EMBL" id="QJH96028.1"/>
    </source>
</evidence>
<sequence>MTTWPNVRPYANLDEGQMTVMRKPTRFLVESPWKESSFEKPYLEKNPREMQFAFPKLEISFPDLEWPDHKGLPPYGEEYIKKTIKFAFPKCDTRPTEVLLDGALADSRAVARFDIPPLLPNDGGFEWSIEVSPAVSPSVLEISIKSEDKKGLSAELSILLRECVENLPEEVTVTVLAHSKTKLLAETQKYAQLPQIFNAFSKGPLDTFTEVLPNEVNGRITKNKQAVAAYLNQNNQPPNFGNTAIPPKEPPSLGNAERYFGNRDFNCGTLLIELICCPAIPPLTWDDVNNPTELVPNNAYNFYILGGRSPFIWTVTGNGFTWEQGETTGRENVLTVASDACGAAKLTVRDDCYEDGQAEIYTYVKVPSSGAWYTCGTYNYPRTGDADLTAHSYLLFYNDTFTITNGYWCCKSPDPEAPQIVSTIMNCDAQDDYGIFEVLGWAIGDCNPDDYEDFPCNCSGEGAKTEMFICNGPAYHTAQVWVCS</sequence>
<organism evidence="1">
    <name type="scientific">viral metagenome</name>
    <dbReference type="NCBI Taxonomy" id="1070528"/>
    <lineage>
        <taxon>unclassified sequences</taxon>
        <taxon>metagenomes</taxon>
        <taxon>organismal metagenomes</taxon>
    </lineage>
</organism>
<dbReference type="AlphaFoldDB" id="A0A6M3XE76"/>
<accession>A0A6M3XE76</accession>
<name>A0A6M3XE76_9ZZZZ</name>